<feature type="non-terminal residue" evidence="2">
    <location>
        <position position="591"/>
    </location>
</feature>
<organism evidence="2">
    <name type="scientific">Trepomonas sp. PC1</name>
    <dbReference type="NCBI Taxonomy" id="1076344"/>
    <lineage>
        <taxon>Eukaryota</taxon>
        <taxon>Metamonada</taxon>
        <taxon>Diplomonadida</taxon>
        <taxon>Hexamitidae</taxon>
        <taxon>Hexamitinae</taxon>
        <taxon>Trepomonas</taxon>
    </lineage>
</organism>
<sequence>SIQECVKNSLQLLMNLYEDELRRMQIQSQLIEELFKLFFKSEKYHCSSIIICVSLLRFRNENDQVLFFQLKDFMVEQQKNQYRDYKRLTKLKSNEQRAFEQFVSVFIQDYSQVIYQMIDVMVQAQQLIIGYDDLDVTCVQSSAIESSRIEMMYIFKFRQSQNQFCDLMKINHTQAEAYAGDKVVDIQKMWRDCEIMQFVNEMCKYLAQLDVLLSCVNNMCRTLNVREELVIDIKNHETKYGSSLEQFDSSLNNEPYQSEIVLFKEFGNEQFLQTLDKYEKHLGSYPSVQFIFQSISLLQNYFSNQDDLTAFKIINCSLSCQIQFIKAKYEYIYFTQLQYIRNIELQAMKPVFSKIVPAMSKHFKNQLNQLLQDALPVTSSQYIQQTFLTQQNQSQQDSKMPIVILRMMKLFSLVKLFYQDDDFLFGIQSNSQQLKQLAANKSEIQLLNQKFWHFEFANLQSWSVFYENAAQSGEIQSLTQQLSQRTQLARLLTEVNFANQTIAKVDVLEQFGSLMFNSEFQLIQGAHVCQIPFQPVDYVSTQINVLIDFYQQILLLLQLSRKLEFLNITFLNTSQIILAAKTEQEMELEVE</sequence>
<gene>
    <name evidence="2" type="ORF">TPC1_15081</name>
</gene>
<reference evidence="2" key="1">
    <citation type="submission" date="2015-07" db="EMBL/GenBank/DDBJ databases">
        <title>Adaptation to a free-living lifestyle via gene acquisitions in the diplomonad Trepomonas sp. PC1.</title>
        <authorList>
            <person name="Xu F."/>
            <person name="Jerlstrom-Hultqvist J."/>
            <person name="Kolisko M."/>
            <person name="Simpson A.G.B."/>
            <person name="Roger A.J."/>
            <person name="Svard S.G."/>
            <person name="Andersson J.O."/>
        </authorList>
    </citation>
    <scope>NUCLEOTIDE SEQUENCE</scope>
    <source>
        <strain evidence="2">PC1</strain>
    </source>
</reference>
<evidence type="ECO:0000313" key="2">
    <source>
        <dbReference type="EMBL" id="JAP92842.1"/>
    </source>
</evidence>
<protein>
    <submittedName>
        <fullName evidence="2">Uncharacterized protein</fullName>
    </submittedName>
</protein>
<name>A0A146K7L8_9EUKA</name>
<keyword evidence="1" id="KW-0175">Coiled coil</keyword>
<feature type="non-terminal residue" evidence="2">
    <location>
        <position position="1"/>
    </location>
</feature>
<proteinExistence type="predicted"/>
<feature type="coiled-coil region" evidence="1">
    <location>
        <begin position="7"/>
        <end position="34"/>
    </location>
</feature>
<dbReference type="EMBL" id="GDID01003764">
    <property type="protein sequence ID" value="JAP92842.1"/>
    <property type="molecule type" value="Transcribed_RNA"/>
</dbReference>
<dbReference type="AlphaFoldDB" id="A0A146K7L8"/>
<accession>A0A146K7L8</accession>
<evidence type="ECO:0000256" key="1">
    <source>
        <dbReference type="SAM" id="Coils"/>
    </source>
</evidence>